<dbReference type="RefSeq" id="WP_369059364.1">
    <property type="nucleotide sequence ID" value="NZ_CP158375.1"/>
</dbReference>
<feature type="domain" description="Transcription regulator TrmB N-terminal" evidence="1">
    <location>
        <begin position="12"/>
        <end position="75"/>
    </location>
</feature>
<proteinExistence type="predicted"/>
<dbReference type="EMBL" id="CP158375">
    <property type="protein sequence ID" value="XDO96522.1"/>
    <property type="molecule type" value="Genomic_DNA"/>
</dbReference>
<name>A0AB39KSI4_9CAUL</name>
<evidence type="ECO:0000313" key="3">
    <source>
        <dbReference type="EMBL" id="XDO96522.1"/>
    </source>
</evidence>
<feature type="domain" description="Transcription regulator TrmB C-terminal" evidence="2">
    <location>
        <begin position="110"/>
        <end position="204"/>
    </location>
</feature>
<reference evidence="3" key="1">
    <citation type="submission" date="2024-06" db="EMBL/GenBank/DDBJ databases">
        <title>Caulobacter inopinatus, sp. nov.</title>
        <authorList>
            <person name="Donachie S.P."/>
        </authorList>
    </citation>
    <scope>NUCLEOTIDE SEQUENCE</scope>
    <source>
        <strain evidence="3">73W</strain>
    </source>
</reference>
<dbReference type="PANTHER" id="PTHR34293">
    <property type="entry name" value="HTH-TYPE TRANSCRIPTIONAL REGULATOR TRMBL2"/>
    <property type="match status" value="1"/>
</dbReference>
<dbReference type="InterPro" id="IPR021586">
    <property type="entry name" value="Tscrpt_reg_TrmB_C"/>
</dbReference>
<dbReference type="InterPro" id="IPR036388">
    <property type="entry name" value="WH-like_DNA-bd_sf"/>
</dbReference>
<accession>A0AB39KSI4</accession>
<dbReference type="InterPro" id="IPR051797">
    <property type="entry name" value="TrmB-like"/>
</dbReference>
<gene>
    <name evidence="3" type="ORF">ABOZ73_17400</name>
</gene>
<dbReference type="AlphaFoldDB" id="A0AB39KSI4"/>
<dbReference type="Pfam" id="PF11495">
    <property type="entry name" value="Regulator_TrmB"/>
    <property type="match status" value="1"/>
</dbReference>
<evidence type="ECO:0000259" key="2">
    <source>
        <dbReference type="Pfam" id="PF11495"/>
    </source>
</evidence>
<dbReference type="PANTHER" id="PTHR34293:SF1">
    <property type="entry name" value="HTH-TYPE TRANSCRIPTIONAL REGULATOR TRMBL2"/>
    <property type="match status" value="1"/>
</dbReference>
<protein>
    <submittedName>
        <fullName evidence="3">Helix-turn-helix domain-containing protein</fullName>
    </submittedName>
</protein>
<dbReference type="InterPro" id="IPR002831">
    <property type="entry name" value="Tscrpt_reg_TrmB_N"/>
</dbReference>
<dbReference type="Gene3D" id="1.10.10.10">
    <property type="entry name" value="Winged helix-like DNA-binding domain superfamily/Winged helix DNA-binding domain"/>
    <property type="match status" value="1"/>
</dbReference>
<sequence>MTTNNPESALLALGFTETEARLFCELTRLGPATGYRLSKAVGKAAANTYQALESLSRKGAVLVDDTDAKTWRAAPAAELIATLQAGFQQKSREALDALSTLEAPEAEARLYTLKTPAQVLARARAMIAQAKQVLLFDLFPEPFAALEDDLLQAADRGVKVLGQIYAPADTRLETVLTQASPTQLATWPGLQVTIIPDGREYLVSLLSRDSERCLHGMWSDSTYLACLYHSGLAAEMVLGAQARDQKLSFKPTLFAVSPPGLAELNHPSSGA</sequence>
<organism evidence="3">
    <name type="scientific">Caulobacter sp. 73W</name>
    <dbReference type="NCBI Taxonomy" id="3161137"/>
    <lineage>
        <taxon>Bacteria</taxon>
        <taxon>Pseudomonadati</taxon>
        <taxon>Pseudomonadota</taxon>
        <taxon>Alphaproteobacteria</taxon>
        <taxon>Caulobacterales</taxon>
        <taxon>Caulobacteraceae</taxon>
        <taxon>Caulobacter</taxon>
    </lineage>
</organism>
<dbReference type="Pfam" id="PF01978">
    <property type="entry name" value="TrmB"/>
    <property type="match status" value="1"/>
</dbReference>
<evidence type="ECO:0000259" key="1">
    <source>
        <dbReference type="Pfam" id="PF01978"/>
    </source>
</evidence>
<dbReference type="CDD" id="cd09124">
    <property type="entry name" value="PLDc_like_TrmB_middle"/>
    <property type="match status" value="1"/>
</dbReference>